<dbReference type="Proteomes" id="UP001341840">
    <property type="component" value="Unassembled WGS sequence"/>
</dbReference>
<organism evidence="2 3">
    <name type="scientific">Stylosanthes scabra</name>
    <dbReference type="NCBI Taxonomy" id="79078"/>
    <lineage>
        <taxon>Eukaryota</taxon>
        <taxon>Viridiplantae</taxon>
        <taxon>Streptophyta</taxon>
        <taxon>Embryophyta</taxon>
        <taxon>Tracheophyta</taxon>
        <taxon>Spermatophyta</taxon>
        <taxon>Magnoliopsida</taxon>
        <taxon>eudicotyledons</taxon>
        <taxon>Gunneridae</taxon>
        <taxon>Pentapetalae</taxon>
        <taxon>rosids</taxon>
        <taxon>fabids</taxon>
        <taxon>Fabales</taxon>
        <taxon>Fabaceae</taxon>
        <taxon>Papilionoideae</taxon>
        <taxon>50 kb inversion clade</taxon>
        <taxon>dalbergioids sensu lato</taxon>
        <taxon>Dalbergieae</taxon>
        <taxon>Pterocarpus clade</taxon>
        <taxon>Stylosanthes</taxon>
    </lineage>
</organism>
<feature type="region of interest" description="Disordered" evidence="1">
    <location>
        <begin position="1"/>
        <end position="34"/>
    </location>
</feature>
<feature type="non-terminal residue" evidence="2">
    <location>
        <position position="1"/>
    </location>
</feature>
<reference evidence="2 3" key="1">
    <citation type="journal article" date="2023" name="Plants (Basel)">
        <title>Bridging the Gap: Combining Genomics and Transcriptomics Approaches to Understand Stylosanthes scabra, an Orphan Legume from the Brazilian Caatinga.</title>
        <authorList>
            <person name="Ferreira-Neto J.R.C."/>
            <person name="da Silva M.D."/>
            <person name="Binneck E."/>
            <person name="de Melo N.F."/>
            <person name="da Silva R.H."/>
            <person name="de Melo A.L.T.M."/>
            <person name="Pandolfi V."/>
            <person name="Bustamante F.O."/>
            <person name="Brasileiro-Vidal A.C."/>
            <person name="Benko-Iseppon A.M."/>
        </authorList>
    </citation>
    <scope>NUCLEOTIDE SEQUENCE [LARGE SCALE GENOMIC DNA]</scope>
    <source>
        <tissue evidence="2">Leaves</tissue>
    </source>
</reference>
<feature type="non-terminal residue" evidence="2">
    <location>
        <position position="57"/>
    </location>
</feature>
<gene>
    <name evidence="2" type="ORF">PIB30_099548</name>
</gene>
<protein>
    <submittedName>
        <fullName evidence="2">Uncharacterized protein</fullName>
    </submittedName>
</protein>
<dbReference type="EMBL" id="JASCZI010032885">
    <property type="protein sequence ID" value="MED6128609.1"/>
    <property type="molecule type" value="Genomic_DNA"/>
</dbReference>
<sequence length="57" mass="6562">GEIEDVEHNRGATNGYSDKEVWPSRDEEEAAVRRADEVVRRAETTLIYDDVALIWTK</sequence>
<proteinExistence type="predicted"/>
<keyword evidence="3" id="KW-1185">Reference proteome</keyword>
<feature type="compositionally biased region" description="Basic and acidic residues" evidence="1">
    <location>
        <begin position="17"/>
        <end position="34"/>
    </location>
</feature>
<evidence type="ECO:0000256" key="1">
    <source>
        <dbReference type="SAM" id="MobiDB-lite"/>
    </source>
</evidence>
<evidence type="ECO:0000313" key="3">
    <source>
        <dbReference type="Proteomes" id="UP001341840"/>
    </source>
</evidence>
<feature type="compositionally biased region" description="Basic and acidic residues" evidence="1">
    <location>
        <begin position="1"/>
        <end position="10"/>
    </location>
</feature>
<name>A0ABU6RXB0_9FABA</name>
<accession>A0ABU6RXB0</accession>
<evidence type="ECO:0000313" key="2">
    <source>
        <dbReference type="EMBL" id="MED6128609.1"/>
    </source>
</evidence>
<comment type="caution">
    <text evidence="2">The sequence shown here is derived from an EMBL/GenBank/DDBJ whole genome shotgun (WGS) entry which is preliminary data.</text>
</comment>